<evidence type="ECO:0000256" key="4">
    <source>
        <dbReference type="ARBA" id="ARBA00022723"/>
    </source>
</evidence>
<comment type="caution">
    <text evidence="10">The sequence shown here is derived from an EMBL/GenBank/DDBJ whole genome shotgun (WGS) entry which is preliminary data.</text>
</comment>
<keyword evidence="4" id="KW-0479">Metal-binding</keyword>
<organism evidence="10 11">
    <name type="scientific">Coemansia guatemalensis</name>
    <dbReference type="NCBI Taxonomy" id="2761395"/>
    <lineage>
        <taxon>Eukaryota</taxon>
        <taxon>Fungi</taxon>
        <taxon>Fungi incertae sedis</taxon>
        <taxon>Zoopagomycota</taxon>
        <taxon>Kickxellomycotina</taxon>
        <taxon>Kickxellomycetes</taxon>
        <taxon>Kickxellales</taxon>
        <taxon>Kickxellaceae</taxon>
        <taxon>Coemansia</taxon>
    </lineage>
</organism>
<dbReference type="InterPro" id="IPR050134">
    <property type="entry name" value="NAD-dep_sirtuin_deacylases"/>
</dbReference>
<protein>
    <submittedName>
        <fullName evidence="10">NAD-dependent histone deacetylase sir2</fullName>
    </submittedName>
</protein>
<evidence type="ECO:0000256" key="6">
    <source>
        <dbReference type="ARBA" id="ARBA00023027"/>
    </source>
</evidence>
<evidence type="ECO:0000256" key="5">
    <source>
        <dbReference type="ARBA" id="ARBA00022833"/>
    </source>
</evidence>
<dbReference type="GO" id="GO:0046872">
    <property type="term" value="F:metal ion binding"/>
    <property type="evidence" value="ECO:0007669"/>
    <property type="project" value="UniProtKB-KW"/>
</dbReference>
<proteinExistence type="inferred from homology"/>
<name>A0A9W8LPC2_9FUNG</name>
<evidence type="ECO:0000313" key="11">
    <source>
        <dbReference type="Proteomes" id="UP001140094"/>
    </source>
</evidence>
<dbReference type="PANTHER" id="PTHR11085">
    <property type="entry name" value="NAD-DEPENDENT PROTEIN DEACYLASE SIRTUIN-5, MITOCHONDRIAL-RELATED"/>
    <property type="match status" value="1"/>
</dbReference>
<feature type="domain" description="Deacetylase sirtuin-type" evidence="9">
    <location>
        <begin position="232"/>
        <end position="294"/>
    </location>
</feature>
<dbReference type="Proteomes" id="UP001140094">
    <property type="component" value="Unassembled WGS sequence"/>
</dbReference>
<gene>
    <name evidence="10" type="primary">SIR2_2</name>
    <name evidence="10" type="ORF">H4R20_005723</name>
</gene>
<dbReference type="InterPro" id="IPR003000">
    <property type="entry name" value="Sirtuin"/>
</dbReference>
<dbReference type="GO" id="GO:0070403">
    <property type="term" value="F:NAD+ binding"/>
    <property type="evidence" value="ECO:0007669"/>
    <property type="project" value="InterPro"/>
</dbReference>
<dbReference type="InterPro" id="IPR026591">
    <property type="entry name" value="Sirtuin_cat_small_dom_sf"/>
</dbReference>
<comment type="cofactor">
    <cofactor evidence="1">
        <name>Zn(2+)</name>
        <dbReference type="ChEBI" id="CHEBI:29105"/>
    </cofactor>
</comment>
<dbReference type="AlphaFoldDB" id="A0A9W8LPC2"/>
<comment type="caution">
    <text evidence="7">Lacks conserved residue(s) required for the propagation of feature annotation.</text>
</comment>
<dbReference type="Gene3D" id="3.40.50.1220">
    <property type="entry name" value="TPP-binding domain"/>
    <property type="match status" value="1"/>
</dbReference>
<keyword evidence="6" id="KW-0520">NAD</keyword>
<comment type="similarity">
    <text evidence="2">Belongs to the sirtuin family. Class I subfamily.</text>
</comment>
<feature type="non-terminal residue" evidence="10">
    <location>
        <position position="294"/>
    </location>
</feature>
<dbReference type="GO" id="GO:0017136">
    <property type="term" value="F:histone deacetylase activity, NAD-dependent"/>
    <property type="evidence" value="ECO:0007669"/>
    <property type="project" value="TreeGrafter"/>
</dbReference>
<keyword evidence="3" id="KW-0808">Transferase</keyword>
<dbReference type="PROSITE" id="PS50305">
    <property type="entry name" value="SIRTUIN"/>
    <property type="match status" value="1"/>
</dbReference>
<evidence type="ECO:0000259" key="9">
    <source>
        <dbReference type="PROSITE" id="PS50305"/>
    </source>
</evidence>
<dbReference type="OrthoDB" id="420264at2759"/>
<dbReference type="SUPFAM" id="SSF52467">
    <property type="entry name" value="DHS-like NAD/FAD-binding domain"/>
    <property type="match status" value="1"/>
</dbReference>
<keyword evidence="5" id="KW-0862">Zinc</keyword>
<evidence type="ECO:0000256" key="3">
    <source>
        <dbReference type="ARBA" id="ARBA00022679"/>
    </source>
</evidence>
<evidence type="ECO:0000256" key="1">
    <source>
        <dbReference type="ARBA" id="ARBA00001947"/>
    </source>
</evidence>
<dbReference type="Pfam" id="PF02146">
    <property type="entry name" value="SIR2"/>
    <property type="match status" value="1"/>
</dbReference>
<evidence type="ECO:0000256" key="8">
    <source>
        <dbReference type="SAM" id="MobiDB-lite"/>
    </source>
</evidence>
<feature type="compositionally biased region" description="Acidic residues" evidence="8">
    <location>
        <begin position="127"/>
        <end position="136"/>
    </location>
</feature>
<evidence type="ECO:0000313" key="10">
    <source>
        <dbReference type="EMBL" id="KAJ2795887.1"/>
    </source>
</evidence>
<dbReference type="PANTHER" id="PTHR11085:SF9">
    <property type="entry name" value="NAD-DEPENDENT PROTEIN DEACETYLASE SIRTUIN-1"/>
    <property type="match status" value="1"/>
</dbReference>
<feature type="region of interest" description="Disordered" evidence="8">
    <location>
        <begin position="1"/>
        <end position="143"/>
    </location>
</feature>
<keyword evidence="11" id="KW-1185">Reference proteome</keyword>
<evidence type="ECO:0000256" key="2">
    <source>
        <dbReference type="ARBA" id="ARBA00006924"/>
    </source>
</evidence>
<dbReference type="EMBL" id="JANBUO010002056">
    <property type="protein sequence ID" value="KAJ2795887.1"/>
    <property type="molecule type" value="Genomic_DNA"/>
</dbReference>
<accession>A0A9W8LPC2</accession>
<feature type="compositionally biased region" description="Basic and acidic residues" evidence="8">
    <location>
        <begin position="98"/>
        <end position="126"/>
    </location>
</feature>
<dbReference type="InterPro" id="IPR029035">
    <property type="entry name" value="DHS-like_NAD/FAD-binding_dom"/>
</dbReference>
<dbReference type="InterPro" id="IPR026590">
    <property type="entry name" value="Ssirtuin_cat_dom"/>
</dbReference>
<feature type="compositionally biased region" description="Polar residues" evidence="8">
    <location>
        <begin position="14"/>
        <end position="37"/>
    </location>
</feature>
<sequence>MSQPNDMRPDDAHQQQQRQSDAGITPALNSEQQQQAHSVDKPSLLAEAHTSGSSASLSSVKRRGAPAAERECDSPDSGAKRYCYSPAVVQPPSSQHDTASEGKDSSIGETEEHTETTALESTRDAGGEDEDEEELNIDGSYAPSPLIGTNADIAIPPFKGFTSEEMEFVRHEAYELGMSTFLQEYIVNRGIAVRALLEVFSAPLTMDSCVPDLQLLPLLKFQLVRFYRNRPRLQHINTIDDVVELIKRSQRIMVLTGAGVSVSCGIPDFRSPAGIYTRLNEEFGLDDPQQMFDI</sequence>
<dbReference type="GO" id="GO:0005634">
    <property type="term" value="C:nucleus"/>
    <property type="evidence" value="ECO:0007669"/>
    <property type="project" value="TreeGrafter"/>
</dbReference>
<dbReference type="Gene3D" id="3.30.1600.10">
    <property type="entry name" value="SIR2/SIRT2 'Small Domain"/>
    <property type="match status" value="1"/>
</dbReference>
<evidence type="ECO:0000256" key="7">
    <source>
        <dbReference type="PROSITE-ProRule" id="PRU00236"/>
    </source>
</evidence>
<reference evidence="10" key="1">
    <citation type="submission" date="2022-07" db="EMBL/GenBank/DDBJ databases">
        <title>Phylogenomic reconstructions and comparative analyses of Kickxellomycotina fungi.</title>
        <authorList>
            <person name="Reynolds N.K."/>
            <person name="Stajich J.E."/>
            <person name="Barry K."/>
            <person name="Grigoriev I.V."/>
            <person name="Crous P."/>
            <person name="Smith M.E."/>
        </authorList>
    </citation>
    <scope>NUCLEOTIDE SEQUENCE</scope>
    <source>
        <strain evidence="10">NRRL 1565</strain>
    </source>
</reference>